<feature type="transmembrane region" description="Helical" evidence="2">
    <location>
        <begin position="867"/>
        <end position="889"/>
    </location>
</feature>
<dbReference type="GeneID" id="25287720"/>
<proteinExistence type="predicted"/>
<comment type="caution">
    <text evidence="3">The sequence shown here is derived from an EMBL/GenBank/DDBJ whole genome shotgun (WGS) entry which is preliminary data.</text>
</comment>
<keyword evidence="4" id="KW-1185">Reference proteome</keyword>
<feature type="transmembrane region" description="Helical" evidence="2">
    <location>
        <begin position="709"/>
        <end position="729"/>
    </location>
</feature>
<keyword evidence="2" id="KW-0472">Membrane</keyword>
<keyword evidence="2" id="KW-0812">Transmembrane</keyword>
<dbReference type="RefSeq" id="XP_013253693.1">
    <property type="nucleotide sequence ID" value="XM_013398239.1"/>
</dbReference>
<dbReference type="Proteomes" id="UP000027920">
    <property type="component" value="Unassembled WGS sequence"/>
</dbReference>
<feature type="transmembrane region" description="Helical" evidence="2">
    <location>
        <begin position="283"/>
        <end position="303"/>
    </location>
</feature>
<evidence type="ECO:0000313" key="3">
    <source>
        <dbReference type="EMBL" id="KEF51103.1"/>
    </source>
</evidence>
<feature type="transmembrane region" description="Helical" evidence="2">
    <location>
        <begin position="935"/>
        <end position="959"/>
    </location>
</feature>
<feature type="compositionally biased region" description="Polar residues" evidence="1">
    <location>
        <begin position="1"/>
        <end position="10"/>
    </location>
</feature>
<dbReference type="Pfam" id="PF11915">
    <property type="entry name" value="DUF3433"/>
    <property type="match status" value="2"/>
</dbReference>
<dbReference type="VEuPathDB" id="FungiDB:A1O9_12826"/>
<dbReference type="PANTHER" id="PTHR37544:SF1">
    <property type="entry name" value="PHOSPHORIBOSYLAMINOIMIDAZOLE-SUCCINOCARBOXAMIDE SYNTHASE"/>
    <property type="match status" value="1"/>
</dbReference>
<keyword evidence="2" id="KW-1133">Transmembrane helix</keyword>
<feature type="transmembrane region" description="Helical" evidence="2">
    <location>
        <begin position="214"/>
        <end position="233"/>
    </location>
</feature>
<evidence type="ECO:0000256" key="2">
    <source>
        <dbReference type="SAM" id="Phobius"/>
    </source>
</evidence>
<dbReference type="STRING" id="1182545.A0A072NVP2"/>
<evidence type="ECO:0000313" key="4">
    <source>
        <dbReference type="Proteomes" id="UP000027920"/>
    </source>
</evidence>
<dbReference type="OrthoDB" id="5332281at2759"/>
<feature type="transmembrane region" description="Helical" evidence="2">
    <location>
        <begin position="819"/>
        <end position="847"/>
    </location>
</feature>
<name>A0A072NVP2_9EURO</name>
<sequence>MSPATGNANPSYRHARHISSLMKEPLIDTTEEDQQPASPPARPRRVSQSLRTPSYNHARHVSSLMKPLPMETDLTAAENPKADRRPAPPVPAAPLSSIAYQIWPPPNVNHRNISGRLSKPFGLSTFHDLETRSAASIQEKLATIHIADASSPDEGSVQDQDQQEHEWVPRMLRPRPSYALAACFAVCVVLLQVFDILDRTRGGFAVGADMRSQANYIPTLFVVPLGFLWSMLLQNLKEVGPWSLMARGWTRAEDGLYLVNYIDALDIRGFALSVRVRQFGVSLGYIGAVLCGALLPFANTLFFTDPIPRMTTTPHALFRTSRLLVNDTLTGNGGSTKNSSAFDPQSFITYMAIQRESFGFPRWTIQQHAFDSFNLTAPGTDSNLDVSGDANITLTATASAFGINTTCDPISWTFYDVVPALNSSVTQTRLMPNLTDLVKAKCIIRPEDYPQFSLDTGNVTAWFNYTTCGEYQCSNPPTDSLSFNPNNCGQNESDDLRLMLNVWNPDTFDGDTSALSTGTATISGLLCKIGLFTADYEVRVDAREARLLNVGNAPTFLEKLSIKNPESIVLKVNQFLRQSDGGLLDLADDSGHHFPLEVFLDDPLSEAASSTQPEYFQNGETGYFPGAVRPSSDLTRAIEIDPIILMMSRGNNLRIANYAKEPLQMQKDMSDLLQTLVSQIVNTEYRRGDAVAIEGLLTISTPVIRMRQVSLRILQAILIFLLASALLTSTKFRPRTHLRTDPRTLGAMAMLLSRSGTIEKLLQDAGCFSERAFLSHLRGQYVRTMTKDGYTILELQDSQRYSKMLHSLHKRRELKPRPWYHTSLTLPYLMALGGAIALAILTLGLLWWRNETTSGIAPTSGQGSHAIIYFLPVFLILLTYAIHIVDVAVQCLQPYILLSSKPVRAIAGLSFNPSKTSPFTVDYQSLKQSRSTISAFSFLAHLIVPTVKLIAAGLFFTALQPSFRTTSVPFESSLVSNLDTYNLTNFQSSDAHEELLRARAMTLIQSNPSRLKENSPVGLLDGLIFSNVTNRMSNEDVDTILDSGADMRIRIPAIKVTPICRHFSTENYTAITPFEDVDMNSTIDIVCNEGRGLRRCPSQRVDSMFTALANSTNDLEYFWNRDSLVGSPGSSYAPQSPEFDGLNVFQNVTTFLLAKTNQPDPTAPGFKITDVASFWCNMNYSAIEIDVTVSRPRRAALGTQQTLPLAIKSYDVRSITHILDQDHAAYNISHLNWTSINRLSTFRSVYPLEGRNLLYHTIKMRNPKFTDDDFVKSPKLLSKAGGKILKHFAAIMIDSARPFVDPMSATQSQAAIVDAQVVTMRSKLIQDKNITIALQVLLGTLLLYSLITAFTVNRKVTLVKAPHSIGSQISLLTGSELVRLVRDEDLRRRNFGESSSEDALWGAWEGFLVHLGWWERAQSRSPNLARSEIEVDTWIRGGDVDRGERRFGIDVGEAARRP</sequence>
<feature type="transmembrane region" description="Helical" evidence="2">
    <location>
        <begin position="1332"/>
        <end position="1352"/>
    </location>
</feature>
<dbReference type="EMBL" id="AMGV01000028">
    <property type="protein sequence ID" value="KEF51103.1"/>
    <property type="molecule type" value="Genomic_DNA"/>
</dbReference>
<dbReference type="InterPro" id="IPR021840">
    <property type="entry name" value="DUF3433"/>
</dbReference>
<reference evidence="3 4" key="1">
    <citation type="submission" date="2013-03" db="EMBL/GenBank/DDBJ databases">
        <title>The Genome Sequence of Exophiala aquamarina CBS 119918.</title>
        <authorList>
            <consortium name="The Broad Institute Genomics Platform"/>
            <person name="Cuomo C."/>
            <person name="de Hoog S."/>
            <person name="Gorbushina A."/>
            <person name="Walker B."/>
            <person name="Young S.K."/>
            <person name="Zeng Q."/>
            <person name="Gargeya S."/>
            <person name="Fitzgerald M."/>
            <person name="Haas B."/>
            <person name="Abouelleil A."/>
            <person name="Allen A.W."/>
            <person name="Alvarado L."/>
            <person name="Arachchi H.M."/>
            <person name="Berlin A.M."/>
            <person name="Chapman S.B."/>
            <person name="Gainer-Dewar J."/>
            <person name="Goldberg J."/>
            <person name="Griggs A."/>
            <person name="Gujja S."/>
            <person name="Hansen M."/>
            <person name="Howarth C."/>
            <person name="Imamovic A."/>
            <person name="Ireland A."/>
            <person name="Larimer J."/>
            <person name="McCowan C."/>
            <person name="Murphy C."/>
            <person name="Pearson M."/>
            <person name="Poon T.W."/>
            <person name="Priest M."/>
            <person name="Roberts A."/>
            <person name="Saif S."/>
            <person name="Shea T."/>
            <person name="Sisk P."/>
            <person name="Sykes S."/>
            <person name="Wortman J."/>
            <person name="Nusbaum C."/>
            <person name="Birren B."/>
        </authorList>
    </citation>
    <scope>NUCLEOTIDE SEQUENCE [LARGE SCALE GENOMIC DNA]</scope>
    <source>
        <strain evidence="3 4">CBS 119918</strain>
    </source>
</reference>
<feature type="transmembrane region" description="Helical" evidence="2">
    <location>
        <begin position="177"/>
        <end position="194"/>
    </location>
</feature>
<feature type="region of interest" description="Disordered" evidence="1">
    <location>
        <begin position="1"/>
        <end position="69"/>
    </location>
</feature>
<organism evidence="3 4">
    <name type="scientific">Exophiala aquamarina CBS 119918</name>
    <dbReference type="NCBI Taxonomy" id="1182545"/>
    <lineage>
        <taxon>Eukaryota</taxon>
        <taxon>Fungi</taxon>
        <taxon>Dikarya</taxon>
        <taxon>Ascomycota</taxon>
        <taxon>Pezizomycotina</taxon>
        <taxon>Eurotiomycetes</taxon>
        <taxon>Chaetothyriomycetidae</taxon>
        <taxon>Chaetothyriales</taxon>
        <taxon>Herpotrichiellaceae</taxon>
        <taxon>Exophiala</taxon>
    </lineage>
</organism>
<dbReference type="HOGENOM" id="CLU_006093_0_0_1"/>
<accession>A0A072NVP2</accession>
<dbReference type="PANTHER" id="PTHR37544">
    <property type="entry name" value="SPRAY-RELATED"/>
    <property type="match status" value="1"/>
</dbReference>
<gene>
    <name evidence="3" type="ORF">A1O9_12826</name>
</gene>
<protein>
    <submittedName>
        <fullName evidence="3">Uncharacterized protein</fullName>
    </submittedName>
</protein>
<evidence type="ECO:0000256" key="1">
    <source>
        <dbReference type="SAM" id="MobiDB-lite"/>
    </source>
</evidence>